<dbReference type="InterPro" id="IPR044098">
    <property type="entry name" value="STAMBP/STALP-like_MPN"/>
</dbReference>
<evidence type="ECO:0000313" key="11">
    <source>
        <dbReference type="EMBL" id="KAK0611201.1"/>
    </source>
</evidence>
<evidence type="ECO:0000256" key="2">
    <source>
        <dbReference type="ARBA" id="ARBA00010981"/>
    </source>
</evidence>
<dbReference type="Gene3D" id="3.40.140.10">
    <property type="entry name" value="Cytidine Deaminase, domain 2"/>
    <property type="match status" value="1"/>
</dbReference>
<dbReference type="PROSITE" id="PS50249">
    <property type="entry name" value="MPN"/>
    <property type="match status" value="1"/>
</dbReference>
<dbReference type="Gene3D" id="1.20.58.80">
    <property type="entry name" value="Phosphotransferase system, lactose/cellobiose-type IIA subunit"/>
    <property type="match status" value="1"/>
</dbReference>
<keyword evidence="5" id="KW-0833">Ubl conjugation pathway</keyword>
<feature type="domain" description="MPN" evidence="10">
    <location>
        <begin position="370"/>
        <end position="497"/>
    </location>
</feature>
<feature type="compositionally biased region" description="Basic and acidic residues" evidence="9">
    <location>
        <begin position="123"/>
        <end position="134"/>
    </location>
</feature>
<dbReference type="PANTHER" id="PTHR12947:SF13">
    <property type="entry name" value="FI19924P1"/>
    <property type="match status" value="1"/>
</dbReference>
<dbReference type="CDD" id="cd08066">
    <property type="entry name" value="MPN_AMSH_like"/>
    <property type="match status" value="1"/>
</dbReference>
<dbReference type="EMBL" id="JAULSU010000007">
    <property type="protein sequence ID" value="KAK0611201.1"/>
    <property type="molecule type" value="Genomic_DNA"/>
</dbReference>
<evidence type="ECO:0000256" key="3">
    <source>
        <dbReference type="ARBA" id="ARBA00022670"/>
    </source>
</evidence>
<feature type="region of interest" description="Disordered" evidence="9">
    <location>
        <begin position="229"/>
        <end position="344"/>
    </location>
</feature>
<dbReference type="GO" id="GO:0061578">
    <property type="term" value="F:K63-linked deubiquitinase activity"/>
    <property type="evidence" value="ECO:0007669"/>
    <property type="project" value="InterPro"/>
</dbReference>
<dbReference type="InterPro" id="IPR015063">
    <property type="entry name" value="USP8_dimer"/>
</dbReference>
<dbReference type="InterPro" id="IPR000555">
    <property type="entry name" value="JAMM/MPN+_dom"/>
</dbReference>
<comment type="similarity">
    <text evidence="2">Belongs to the peptidase M67C family.</text>
</comment>
<dbReference type="Pfam" id="PF01398">
    <property type="entry name" value="JAB"/>
    <property type="match status" value="1"/>
</dbReference>
<evidence type="ECO:0000256" key="7">
    <source>
        <dbReference type="ARBA" id="ARBA00022833"/>
    </source>
</evidence>
<dbReference type="GO" id="GO:0005768">
    <property type="term" value="C:endosome"/>
    <property type="evidence" value="ECO:0007669"/>
    <property type="project" value="TreeGrafter"/>
</dbReference>
<dbReference type="GO" id="GO:0140492">
    <property type="term" value="F:metal-dependent deubiquitinase activity"/>
    <property type="evidence" value="ECO:0007669"/>
    <property type="project" value="InterPro"/>
</dbReference>
<protein>
    <recommendedName>
        <fullName evidence="10">MPN domain-containing protein</fullName>
    </recommendedName>
</protein>
<evidence type="ECO:0000313" key="12">
    <source>
        <dbReference type="Proteomes" id="UP001175000"/>
    </source>
</evidence>
<dbReference type="GO" id="GO:0016020">
    <property type="term" value="C:membrane"/>
    <property type="evidence" value="ECO:0007669"/>
    <property type="project" value="TreeGrafter"/>
</dbReference>
<dbReference type="AlphaFoldDB" id="A0AA39WCS3"/>
<evidence type="ECO:0000256" key="6">
    <source>
        <dbReference type="ARBA" id="ARBA00022801"/>
    </source>
</evidence>
<keyword evidence="4" id="KW-0479">Metal-binding</keyword>
<evidence type="ECO:0000256" key="4">
    <source>
        <dbReference type="ARBA" id="ARBA00022723"/>
    </source>
</evidence>
<keyword evidence="8" id="KW-0482">Metalloprotease</keyword>
<accession>A0AA39WCS3</accession>
<dbReference type="PANTHER" id="PTHR12947">
    <property type="entry name" value="AMSH-LIKE PROTEASE"/>
    <property type="match status" value="1"/>
</dbReference>
<comment type="caution">
    <text evidence="11">The sequence shown here is derived from an EMBL/GenBank/DDBJ whole genome shotgun (WGS) entry which is preliminary data.</text>
</comment>
<feature type="compositionally biased region" description="Basic and acidic residues" evidence="9">
    <location>
        <begin position="229"/>
        <end position="240"/>
    </location>
</feature>
<dbReference type="InterPro" id="IPR037518">
    <property type="entry name" value="MPN"/>
</dbReference>
<keyword evidence="3" id="KW-0645">Protease</keyword>
<sequence length="552" mass="62898">MAADRYERGRPPSVKELGNRAEDYEWNPAVGFKYWARAAETIYHEAQVSLQEERYADAYMFFMRYSLLVLEHMRAHPDAKSPEARKAMKTLRNRIPHILDEIDTLRTRLSRSYDEWERITTAERERHRERDSSRSRQRSGSSAQSRHTQKDSLSWGHGTQTTFLDANENQELAVDLYKKEMYRRRRMAGLSAEEVSRRRTAGVWSNAVQSFQNMDDVELRRQMEDARRQLEGVGDSRGDDYEPTPEPRPVHYNYPSIGKSSQYQYESPRPPPPINDSRSQPVRPPKEAFERPRPVPPKEALDMGWPVPPPLVPARPEQKPPSYDRPPTYSSLDNDVPPLPPKHAEGTVKQKRITFSAAARLENGKPLRSVFFPSSLRRKFLELASGHLRANVEMCGLLCGTIVNNALFITCLVIPEQKGTSDTCEVENEAALVEFYVAEELITIGWIHTHPSQSCFMSSHDLHTHAGYQVSIPESFAIVCAPQHEPSWGIFRLTSPPGLPYILSCNQGNAFHPHSIDNIYTDAGAPGGHVYESDQLDLRVVDLRPSTTIVRA</sequence>
<keyword evidence="12" id="KW-1185">Reference proteome</keyword>
<dbReference type="SUPFAM" id="SSF140856">
    <property type="entry name" value="USP8 N-terminal domain-like"/>
    <property type="match status" value="1"/>
</dbReference>
<dbReference type="FunFam" id="3.40.140.10:FF:000033">
    <property type="entry name" value="AMSH-like protease sst2"/>
    <property type="match status" value="1"/>
</dbReference>
<proteinExistence type="inferred from homology"/>
<dbReference type="SMART" id="SM00232">
    <property type="entry name" value="JAB_MPN"/>
    <property type="match status" value="1"/>
</dbReference>
<dbReference type="Pfam" id="PF08969">
    <property type="entry name" value="USP8_dimer"/>
    <property type="match status" value="1"/>
</dbReference>
<dbReference type="GO" id="GO:0070536">
    <property type="term" value="P:protein K63-linked deubiquitination"/>
    <property type="evidence" value="ECO:0007669"/>
    <property type="project" value="InterPro"/>
</dbReference>
<evidence type="ECO:0000256" key="8">
    <source>
        <dbReference type="ARBA" id="ARBA00023049"/>
    </source>
</evidence>
<evidence type="ECO:0000256" key="9">
    <source>
        <dbReference type="SAM" id="MobiDB-lite"/>
    </source>
</evidence>
<dbReference type="GO" id="GO:0006508">
    <property type="term" value="P:proteolysis"/>
    <property type="evidence" value="ECO:0007669"/>
    <property type="project" value="UniProtKB-KW"/>
</dbReference>
<dbReference type="GO" id="GO:0046872">
    <property type="term" value="F:metal ion binding"/>
    <property type="evidence" value="ECO:0007669"/>
    <property type="project" value="UniProtKB-KW"/>
</dbReference>
<name>A0AA39WCS3_9PEZI</name>
<reference evidence="11" key="1">
    <citation type="submission" date="2023-06" db="EMBL/GenBank/DDBJ databases">
        <title>Genome-scale phylogeny and comparative genomics of the fungal order Sordariales.</title>
        <authorList>
            <consortium name="Lawrence Berkeley National Laboratory"/>
            <person name="Hensen N."/>
            <person name="Bonometti L."/>
            <person name="Westerberg I."/>
            <person name="Brannstrom I.O."/>
            <person name="Guillou S."/>
            <person name="Cros-Aarteil S."/>
            <person name="Calhoun S."/>
            <person name="Haridas S."/>
            <person name="Kuo A."/>
            <person name="Mondo S."/>
            <person name="Pangilinan J."/>
            <person name="Riley R."/>
            <person name="Labutti K."/>
            <person name="Andreopoulos B."/>
            <person name="Lipzen A."/>
            <person name="Chen C."/>
            <person name="Yanf M."/>
            <person name="Daum C."/>
            <person name="Ng V."/>
            <person name="Clum A."/>
            <person name="Steindorff A."/>
            <person name="Ohm R."/>
            <person name="Martin F."/>
            <person name="Silar P."/>
            <person name="Natvig D."/>
            <person name="Lalanne C."/>
            <person name="Gautier V."/>
            <person name="Ament-Velasquez S.L."/>
            <person name="Kruys A."/>
            <person name="Hutchinson M.I."/>
            <person name="Powell A.J."/>
            <person name="Barry K."/>
            <person name="Miller A.N."/>
            <person name="Grigoriev I.V."/>
            <person name="Debuchy R."/>
            <person name="Gladieux P."/>
            <person name="Thoren M.H."/>
            <person name="Johannesson H."/>
        </authorList>
    </citation>
    <scope>NUCLEOTIDE SEQUENCE</scope>
    <source>
        <strain evidence="11">CBS 606.72</strain>
    </source>
</reference>
<dbReference type="Proteomes" id="UP001175000">
    <property type="component" value="Unassembled WGS sequence"/>
</dbReference>
<evidence type="ECO:0000259" key="10">
    <source>
        <dbReference type="PROSITE" id="PS50249"/>
    </source>
</evidence>
<evidence type="ECO:0000256" key="1">
    <source>
        <dbReference type="ARBA" id="ARBA00001947"/>
    </source>
</evidence>
<organism evidence="11 12">
    <name type="scientific">Immersiella caudata</name>
    <dbReference type="NCBI Taxonomy" id="314043"/>
    <lineage>
        <taxon>Eukaryota</taxon>
        <taxon>Fungi</taxon>
        <taxon>Dikarya</taxon>
        <taxon>Ascomycota</taxon>
        <taxon>Pezizomycotina</taxon>
        <taxon>Sordariomycetes</taxon>
        <taxon>Sordariomycetidae</taxon>
        <taxon>Sordariales</taxon>
        <taxon>Lasiosphaeriaceae</taxon>
        <taxon>Immersiella</taxon>
    </lineage>
</organism>
<keyword evidence="7" id="KW-0862">Zinc</keyword>
<feature type="region of interest" description="Disordered" evidence="9">
    <location>
        <begin position="123"/>
        <end position="159"/>
    </location>
</feature>
<comment type="cofactor">
    <cofactor evidence="1">
        <name>Zn(2+)</name>
        <dbReference type="ChEBI" id="CHEBI:29105"/>
    </cofactor>
</comment>
<keyword evidence="6" id="KW-0378">Hydrolase</keyword>
<evidence type="ECO:0000256" key="5">
    <source>
        <dbReference type="ARBA" id="ARBA00022786"/>
    </source>
</evidence>
<gene>
    <name evidence="11" type="ORF">B0T14DRAFT_500354</name>
</gene>
<feature type="compositionally biased region" description="Basic and acidic residues" evidence="9">
    <location>
        <begin position="284"/>
        <end position="293"/>
    </location>
</feature>
<dbReference type="SUPFAM" id="SSF102712">
    <property type="entry name" value="JAB1/MPN domain"/>
    <property type="match status" value="1"/>
</dbReference>